<dbReference type="EnsemblBacteria" id="AAM71791">
    <property type="protein sequence ID" value="AAM71791"/>
    <property type="gene ID" value="CT0549"/>
</dbReference>
<proteinExistence type="predicted"/>
<dbReference type="Proteomes" id="UP000001007">
    <property type="component" value="Chromosome"/>
</dbReference>
<protein>
    <submittedName>
        <fullName evidence="1">Uncharacterized protein</fullName>
    </submittedName>
</protein>
<dbReference type="EMBL" id="AE006470">
    <property type="protein sequence ID" value="AAM71791.1"/>
    <property type="molecule type" value="Genomic_DNA"/>
</dbReference>
<dbReference type="AlphaFoldDB" id="Q8KEY3"/>
<organism evidence="1 2">
    <name type="scientific">Chlorobaculum tepidum (strain ATCC 49652 / DSM 12025 / NBRC 103806 / TLS)</name>
    <name type="common">Chlorobium tepidum</name>
    <dbReference type="NCBI Taxonomy" id="194439"/>
    <lineage>
        <taxon>Bacteria</taxon>
        <taxon>Pseudomonadati</taxon>
        <taxon>Chlorobiota</taxon>
        <taxon>Chlorobiia</taxon>
        <taxon>Chlorobiales</taxon>
        <taxon>Chlorobiaceae</taxon>
        <taxon>Chlorobaculum</taxon>
    </lineage>
</organism>
<dbReference type="HOGENOM" id="CLU_3395780_0_0_10"/>
<name>Q8KEY3_CHLTE</name>
<evidence type="ECO:0000313" key="1">
    <source>
        <dbReference type="EMBL" id="AAM71791.1"/>
    </source>
</evidence>
<dbReference type="KEGG" id="cte:CT0549"/>
<gene>
    <name evidence="1" type="ordered locus">CT0549</name>
</gene>
<reference evidence="1 2" key="1">
    <citation type="journal article" date="2002" name="Proc. Natl. Acad. Sci. U.S.A.">
        <title>The complete genome sequence of Chlorobium tepidum TLS, a photosynthetic, anaerobic, green-sulfur bacterium.</title>
        <authorList>
            <person name="Eisen J.A."/>
            <person name="Nelson K.E."/>
            <person name="Paulsen I.T."/>
            <person name="Heidelberg J.F."/>
            <person name="Wu M."/>
            <person name="Dodson R.J."/>
            <person name="Deboy R."/>
            <person name="Gwinn M.L."/>
            <person name="Nelson W.C."/>
            <person name="Haft D.H."/>
            <person name="Hickey E.K."/>
            <person name="Peterson J.D."/>
            <person name="Durkin A.S."/>
            <person name="Kolonay J.L."/>
            <person name="Yang F."/>
            <person name="Holt I."/>
            <person name="Umayam L.A."/>
            <person name="Mason T."/>
            <person name="Brenner M."/>
            <person name="Shea T.P."/>
            <person name="Parksey D."/>
            <person name="Nierman W.C."/>
            <person name="Feldblyum T.V."/>
            <person name="Hansen C.L."/>
            <person name="Craven M.B."/>
            <person name="Radune D."/>
            <person name="Vamathevan J."/>
            <person name="Khouri H."/>
            <person name="White O."/>
            <person name="Gruber T.M."/>
            <person name="Ketchum K.A."/>
            <person name="Venter J.C."/>
            <person name="Tettelin H."/>
            <person name="Bryant D.A."/>
            <person name="Fraser C.M."/>
        </authorList>
    </citation>
    <scope>NUCLEOTIDE SEQUENCE [LARGE SCALE GENOMIC DNA]</scope>
    <source>
        <strain evidence="2">ATCC 49652 / DSM 12025 / NBRC 103806 / TLS</strain>
    </source>
</reference>
<sequence length="31" mass="3570">MLCLKSTKIGGELKINIKRVQSCYHLIFPVH</sequence>
<accession>Q8KEY3</accession>
<keyword evidence="2" id="KW-1185">Reference proteome</keyword>
<evidence type="ECO:0000313" key="2">
    <source>
        <dbReference type="Proteomes" id="UP000001007"/>
    </source>
</evidence>